<dbReference type="GO" id="GO:0050361">
    <property type="term" value="F:tryptophan 2-monooxygenase activity"/>
    <property type="evidence" value="ECO:0007669"/>
    <property type="project" value="UniProtKB-EC"/>
</dbReference>
<dbReference type="Gene3D" id="1.20.1440.240">
    <property type="match status" value="1"/>
</dbReference>
<feature type="binding site" evidence="9">
    <location>
        <position position="297"/>
    </location>
    <ligand>
        <name>FAD</name>
        <dbReference type="ChEBI" id="CHEBI:57692"/>
    </ligand>
</feature>
<dbReference type="PROSITE" id="PS51318">
    <property type="entry name" value="TAT"/>
    <property type="match status" value="1"/>
</dbReference>
<feature type="binding site" evidence="9">
    <location>
        <position position="117"/>
    </location>
    <ligand>
        <name>substrate</name>
    </ligand>
</feature>
<dbReference type="Pfam" id="PF01593">
    <property type="entry name" value="Amino_oxidase"/>
    <property type="match status" value="1"/>
</dbReference>
<evidence type="ECO:0000313" key="11">
    <source>
        <dbReference type="EMBL" id="MDJ1478922.1"/>
    </source>
</evidence>
<organism evidence="11 12">
    <name type="scientific">Xanthocytophaga flava</name>
    <dbReference type="NCBI Taxonomy" id="3048013"/>
    <lineage>
        <taxon>Bacteria</taxon>
        <taxon>Pseudomonadati</taxon>
        <taxon>Bacteroidota</taxon>
        <taxon>Cytophagia</taxon>
        <taxon>Cytophagales</taxon>
        <taxon>Rhodocytophagaceae</taxon>
        <taxon>Xanthocytophaga</taxon>
    </lineage>
</organism>
<dbReference type="SUPFAM" id="SSF54373">
    <property type="entry name" value="FAD-linked reductases, C-terminal domain"/>
    <property type="match status" value="1"/>
</dbReference>
<comment type="catalytic activity">
    <reaction evidence="8">
        <text>L-tryptophan + O2 = indole-3-acetamide + CO2 + H2O</text>
        <dbReference type="Rhea" id="RHEA:16165"/>
        <dbReference type="ChEBI" id="CHEBI:15377"/>
        <dbReference type="ChEBI" id="CHEBI:15379"/>
        <dbReference type="ChEBI" id="CHEBI:16031"/>
        <dbReference type="ChEBI" id="CHEBI:16526"/>
        <dbReference type="ChEBI" id="CHEBI:57912"/>
        <dbReference type="EC" id="1.13.12.3"/>
    </reaction>
</comment>
<dbReference type="InterPro" id="IPR001613">
    <property type="entry name" value="Flavin_amine_oxidase"/>
</dbReference>
<comment type="similarity">
    <text evidence="3">Belongs to the tryptophan 2-monooxygenase family.</text>
</comment>
<comment type="cofactor">
    <cofactor evidence="1">
        <name>FAD</name>
        <dbReference type="ChEBI" id="CHEBI:57692"/>
    </cofactor>
</comment>
<evidence type="ECO:0000256" key="5">
    <source>
        <dbReference type="ARBA" id="ARBA00017871"/>
    </source>
</evidence>
<protein>
    <recommendedName>
        <fullName evidence="5">Tryptophan 2-monooxygenase</fullName>
        <ecNumber evidence="4">1.13.12.3</ecNumber>
    </recommendedName>
</protein>
<feature type="binding site" evidence="9">
    <location>
        <position position="408"/>
    </location>
    <ligand>
        <name>substrate</name>
    </ligand>
</feature>
<dbReference type="Proteomes" id="UP001241110">
    <property type="component" value="Unassembled WGS sequence"/>
</dbReference>
<evidence type="ECO:0000256" key="6">
    <source>
        <dbReference type="ARBA" id="ARBA00023002"/>
    </source>
</evidence>
<feature type="binding site" evidence="9">
    <location>
        <begin position="114"/>
        <end position="117"/>
    </location>
    <ligand>
        <name>FAD</name>
        <dbReference type="ChEBI" id="CHEBI:57692"/>
    </ligand>
</feature>
<evidence type="ECO:0000259" key="10">
    <source>
        <dbReference type="Pfam" id="PF01593"/>
    </source>
</evidence>
<evidence type="ECO:0000256" key="8">
    <source>
        <dbReference type="ARBA" id="ARBA00047321"/>
    </source>
</evidence>
<dbReference type="EC" id="1.13.12.3" evidence="4"/>
<evidence type="ECO:0000256" key="3">
    <source>
        <dbReference type="ARBA" id="ARBA00005833"/>
    </source>
</evidence>
<dbReference type="GO" id="GO:0001716">
    <property type="term" value="F:L-amino-acid oxidase activity"/>
    <property type="evidence" value="ECO:0007669"/>
    <property type="project" value="TreeGrafter"/>
</dbReference>
<dbReference type="GO" id="GO:0009851">
    <property type="term" value="P:auxin biosynthetic process"/>
    <property type="evidence" value="ECO:0007669"/>
    <property type="project" value="UniProtKB-KW"/>
</dbReference>
<keyword evidence="6" id="KW-0560">Oxidoreductase</keyword>
<proteinExistence type="inferred from homology"/>
<gene>
    <name evidence="11" type="ORF">QNI16_00415</name>
</gene>
<dbReference type="Gene3D" id="3.50.50.60">
    <property type="entry name" value="FAD/NAD(P)-binding domain"/>
    <property type="match status" value="1"/>
</dbReference>
<evidence type="ECO:0000256" key="1">
    <source>
        <dbReference type="ARBA" id="ARBA00001974"/>
    </source>
</evidence>
<dbReference type="EMBL" id="JASJOS010000001">
    <property type="protein sequence ID" value="MDJ1478922.1"/>
    <property type="molecule type" value="Genomic_DNA"/>
</dbReference>
<dbReference type="PANTHER" id="PTHR10742">
    <property type="entry name" value="FLAVIN MONOAMINE OXIDASE"/>
    <property type="match status" value="1"/>
</dbReference>
<dbReference type="SUPFAM" id="SSF51905">
    <property type="entry name" value="FAD/NAD(P)-binding domain"/>
    <property type="match status" value="1"/>
</dbReference>
<reference evidence="11" key="1">
    <citation type="submission" date="2023-05" db="EMBL/GenBank/DDBJ databases">
        <authorList>
            <person name="Zhang X."/>
        </authorList>
    </citation>
    <scope>NUCLEOTIDE SEQUENCE</scope>
    <source>
        <strain evidence="11">YF14B1</strain>
    </source>
</reference>
<dbReference type="InterPro" id="IPR036188">
    <property type="entry name" value="FAD/NAD-bd_sf"/>
</dbReference>
<comment type="caution">
    <text evidence="11">The sequence shown here is derived from an EMBL/GenBank/DDBJ whole genome shotgun (WGS) entry which is preliminary data.</text>
</comment>
<dbReference type="GO" id="GO:0009063">
    <property type="term" value="P:amino acid catabolic process"/>
    <property type="evidence" value="ECO:0007669"/>
    <property type="project" value="TreeGrafter"/>
</dbReference>
<dbReference type="PRINTS" id="PR00757">
    <property type="entry name" value="AMINEOXDASEF"/>
</dbReference>
<evidence type="ECO:0000256" key="9">
    <source>
        <dbReference type="PIRSR" id="PIRSR601613-1"/>
    </source>
</evidence>
<dbReference type="AlphaFoldDB" id="A0AAE3U4W9"/>
<comment type="pathway">
    <text evidence="2">Plant hormone metabolism; auxin biosynthesis.</text>
</comment>
<name>A0AAE3U4W9_9BACT</name>
<evidence type="ECO:0000313" key="12">
    <source>
        <dbReference type="Proteomes" id="UP001241110"/>
    </source>
</evidence>
<accession>A0AAE3U4W9</accession>
<feature type="domain" description="Amine oxidase" evidence="10">
    <location>
        <begin position="55"/>
        <end position="511"/>
    </location>
</feature>
<dbReference type="RefSeq" id="WP_313974702.1">
    <property type="nucleotide sequence ID" value="NZ_JASJOS010000001.1"/>
</dbReference>
<evidence type="ECO:0000256" key="7">
    <source>
        <dbReference type="ARBA" id="ARBA00023070"/>
    </source>
</evidence>
<dbReference type="Gene3D" id="3.90.660.10">
    <property type="match status" value="1"/>
</dbReference>
<sequence>MTTFTRRNFIQRVAAITGSGYTAMVALDMIPAAPAKPLSLQGQAGKKVIILGAGMAGLASAYQLTKLGYDCTILEARGRAGGRVWTIRPGAKETELNGALQTCRFDEGQFYNAGAMRIPHHHTSVIQYCRELGVPMENFPNTNEGAYYYSEGKGPYSNKRIRQREIHNDIRGYTSEMLGKVMDQSSLDTPLTKEDKEKIIEYLMAEGALDKSKLYKGSPRRGFDVPPGAYSQAGKPAPLPSLVDLLQSGFYDPYFYNIPEYTYEQQNTMLMVSGGTDKLTEAFTKQLGKKITYNAEVTKIYKTENGAKVSYKDTTKGSVHEITGDFCICTIPLPVLSSIEHNFSSNISRAIDLIPHNSACKIGLQFKRRFWEEDDNIFGGISRTNMDITQIVYPSTGYFSKKGVIIGYYNYGSTAERIGNLSLEDREKLALEQGSKIHPQYKTEFESSFSVAWQKVRYSQAGWAMYPQDVRDKYYPALQQAEGNIYFAGDHTSYLTAWIAGAFEAAHQTVKSIHERVQKS</sequence>
<feature type="binding site" evidence="9">
    <location>
        <begin position="75"/>
        <end position="76"/>
    </location>
    <ligand>
        <name>FAD</name>
        <dbReference type="ChEBI" id="CHEBI:57692"/>
    </ligand>
</feature>
<dbReference type="InterPro" id="IPR006311">
    <property type="entry name" value="TAT_signal"/>
</dbReference>
<evidence type="ECO:0000256" key="2">
    <source>
        <dbReference type="ARBA" id="ARBA00004814"/>
    </source>
</evidence>
<dbReference type="InterPro" id="IPR050281">
    <property type="entry name" value="Flavin_monoamine_oxidase"/>
</dbReference>
<evidence type="ECO:0000256" key="4">
    <source>
        <dbReference type="ARBA" id="ARBA00012535"/>
    </source>
</evidence>
<keyword evidence="7" id="KW-0073">Auxin biosynthesis</keyword>
<dbReference type="InterPro" id="IPR002937">
    <property type="entry name" value="Amino_oxidase"/>
</dbReference>
<dbReference type="PANTHER" id="PTHR10742:SF342">
    <property type="entry name" value="AMINE OXIDASE"/>
    <property type="match status" value="1"/>
</dbReference>